<reference evidence="1 2" key="1">
    <citation type="journal article" date="2005" name="Int. J. Syst. Evol. Microbiol.">
        <title>Bacillus cibi sp. nov., isolated from jeotgal, a traditional Korean fermented seafood.</title>
        <authorList>
            <person name="Yoon J.H."/>
            <person name="Lee C.H."/>
            <person name="Oh T.K."/>
        </authorList>
    </citation>
    <scope>NUCLEOTIDE SEQUENCE [LARGE SCALE GENOMIC DNA]</scope>
    <source>
        <strain evidence="1 2">DSM 16189</strain>
    </source>
</reference>
<dbReference type="Proteomes" id="UP000028549">
    <property type="component" value="Unassembled WGS sequence"/>
</dbReference>
<sequence>MKRLWGIEWTSGASAEAIQEYDWIDRADMITVTDCSRLVSKLKEEKHTLIEDVHELLQTDLSVLYGTFTDYGFTSEAGRHYFLSEMILSFRLTSGDPLQKQMCRLQTEEHLIAENDSVLFTDADNFELMKKMADSYGVCIEFGPRQTE</sequence>
<evidence type="ECO:0000313" key="1">
    <source>
        <dbReference type="EMBL" id="KEZ51697.1"/>
    </source>
</evidence>
<dbReference type="EMBL" id="JNVC02000005">
    <property type="protein sequence ID" value="KEZ51697.1"/>
    <property type="molecule type" value="Genomic_DNA"/>
</dbReference>
<organism evidence="1 2">
    <name type="scientific">Metabacillus indicus</name>
    <name type="common">Bacillus indicus</name>
    <dbReference type="NCBI Taxonomy" id="246786"/>
    <lineage>
        <taxon>Bacteria</taxon>
        <taxon>Bacillati</taxon>
        <taxon>Bacillota</taxon>
        <taxon>Bacilli</taxon>
        <taxon>Bacillales</taxon>
        <taxon>Bacillaceae</taxon>
        <taxon>Metabacillus</taxon>
    </lineage>
</organism>
<dbReference type="AlphaFoldDB" id="A0A084GWI5"/>
<keyword evidence="2" id="KW-1185">Reference proteome</keyword>
<name>A0A084GWI5_METID</name>
<proteinExistence type="predicted"/>
<protein>
    <submittedName>
        <fullName evidence="1">Uncharacterized protein</fullName>
    </submittedName>
</protein>
<dbReference type="RefSeq" id="WP_029279692.1">
    <property type="nucleotide sequence ID" value="NZ_CP176757.1"/>
</dbReference>
<dbReference type="STRING" id="246786.GS18_0211270"/>
<accession>A0A084GWI5</accession>
<dbReference type="OrthoDB" id="2854036at2"/>
<comment type="caution">
    <text evidence="1">The sequence shown here is derived from an EMBL/GenBank/DDBJ whole genome shotgun (WGS) entry which is preliminary data.</text>
</comment>
<evidence type="ECO:0000313" key="2">
    <source>
        <dbReference type="Proteomes" id="UP000028549"/>
    </source>
</evidence>
<gene>
    <name evidence="1" type="ORF">GS18_0211270</name>
</gene>